<dbReference type="AlphaFoldDB" id="A0A151IJE0"/>
<organism evidence="2 3">
    <name type="scientific">Cyphomyrmex costatus</name>
    <dbReference type="NCBI Taxonomy" id="456900"/>
    <lineage>
        <taxon>Eukaryota</taxon>
        <taxon>Metazoa</taxon>
        <taxon>Ecdysozoa</taxon>
        <taxon>Arthropoda</taxon>
        <taxon>Hexapoda</taxon>
        <taxon>Insecta</taxon>
        <taxon>Pterygota</taxon>
        <taxon>Neoptera</taxon>
        <taxon>Endopterygota</taxon>
        <taxon>Hymenoptera</taxon>
        <taxon>Apocrita</taxon>
        <taxon>Aculeata</taxon>
        <taxon>Formicoidea</taxon>
        <taxon>Formicidae</taxon>
        <taxon>Myrmicinae</taxon>
        <taxon>Cyphomyrmex</taxon>
    </lineage>
</organism>
<gene>
    <name evidence="2" type="ORF">ALC62_05733</name>
</gene>
<protein>
    <submittedName>
        <fullName evidence="2">Uncharacterized protein</fullName>
    </submittedName>
</protein>
<proteinExistence type="predicted"/>
<sequence length="233" mass="27025">MANVHEKTAREVEKTSESIRKKHRALKTCRIDEDIALDRRFKPVVEPLRQIADSSPIVRAIKTESRDAAFTTKRKRMEEEDETFEHFSFDDVSETTYASLALTDENHPSENRETSRAHLGPLSLKYVKPVLRGHKEGGMGRVYGAYLDKDLKALVVEQFNRTLKNDIWKMIRIPLLDTVYRAIKITGPAKFKVDDAVRVSKYKTIFEKGYTSNWTIYLVKKELRKKGDKVYVM</sequence>
<evidence type="ECO:0000313" key="3">
    <source>
        <dbReference type="Proteomes" id="UP000078542"/>
    </source>
</evidence>
<reference evidence="2 3" key="1">
    <citation type="submission" date="2016-03" db="EMBL/GenBank/DDBJ databases">
        <title>Cyphomyrmex costatus WGS genome.</title>
        <authorList>
            <person name="Nygaard S."/>
            <person name="Hu H."/>
            <person name="Boomsma J."/>
            <person name="Zhang G."/>
        </authorList>
    </citation>
    <scope>NUCLEOTIDE SEQUENCE [LARGE SCALE GENOMIC DNA]</scope>
    <source>
        <strain evidence="2">MS0001</strain>
        <tissue evidence="2">Whole body</tissue>
    </source>
</reference>
<feature type="compositionally biased region" description="Basic and acidic residues" evidence="1">
    <location>
        <begin position="1"/>
        <end position="19"/>
    </location>
</feature>
<feature type="region of interest" description="Disordered" evidence="1">
    <location>
        <begin position="1"/>
        <end position="21"/>
    </location>
</feature>
<evidence type="ECO:0000313" key="2">
    <source>
        <dbReference type="EMBL" id="KYN03415.1"/>
    </source>
</evidence>
<dbReference type="Proteomes" id="UP000078542">
    <property type="component" value="Unassembled WGS sequence"/>
</dbReference>
<dbReference type="EMBL" id="KQ977345">
    <property type="protein sequence ID" value="KYN03415.1"/>
    <property type="molecule type" value="Genomic_DNA"/>
</dbReference>
<keyword evidence="3" id="KW-1185">Reference proteome</keyword>
<evidence type="ECO:0000256" key="1">
    <source>
        <dbReference type="SAM" id="MobiDB-lite"/>
    </source>
</evidence>
<accession>A0A151IJE0</accession>
<name>A0A151IJE0_9HYME</name>